<name>A0A0P0D654_9FLAO</name>
<dbReference type="InterPro" id="IPR050570">
    <property type="entry name" value="Cell_wall_metabolism_enzyme"/>
</dbReference>
<dbReference type="Proteomes" id="UP000057981">
    <property type="component" value="Chromosome"/>
</dbReference>
<proteinExistence type="predicted"/>
<dbReference type="STRING" id="1736674.APS56_10850"/>
<dbReference type="Pfam" id="PF01551">
    <property type="entry name" value="Peptidase_M23"/>
    <property type="match status" value="1"/>
</dbReference>
<dbReference type="CDD" id="cd12797">
    <property type="entry name" value="M23_peptidase"/>
    <property type="match status" value="1"/>
</dbReference>
<dbReference type="SUPFAM" id="SSF51261">
    <property type="entry name" value="Duplicated hybrid motif"/>
    <property type="match status" value="1"/>
</dbReference>
<evidence type="ECO:0000256" key="2">
    <source>
        <dbReference type="SAM" id="Phobius"/>
    </source>
</evidence>
<keyword evidence="2" id="KW-1133">Transmembrane helix</keyword>
<evidence type="ECO:0000313" key="4">
    <source>
        <dbReference type="EMBL" id="ALJ05591.1"/>
    </source>
</evidence>
<dbReference type="Gene3D" id="2.70.70.10">
    <property type="entry name" value="Glucose Permease (Domain IIA)"/>
    <property type="match status" value="1"/>
</dbReference>
<keyword evidence="1" id="KW-0732">Signal</keyword>
<accession>A0A0P0D654</accession>
<sequence length="289" mass="32806">MIENKKKQKKIRKKLLDKYRLVILNEDTFEERLSFKLSRLNVFVLGSLLCVFLIGITYLIIAFTPLREYIPGYSSTALKKKAIELNYKTDSLQQVILMNDRFYESIKKVLQGEVNKVDFNKDSIIQAVKLEASEVDLRPIHEDSILREKVDKEDKYNLFESAETATNFVLFPPVNGEISAPYNLKEKHYAVDLVVAPNTPVKATADGTVIFAEWTAETGYVIILEHSYGLISVYKHNASLTKSQGDFVKTGEVISTAGNTGTLSTGPHLHFELWNDGYPINPTNFIDFK</sequence>
<dbReference type="AlphaFoldDB" id="A0A0P0D654"/>
<dbReference type="InterPro" id="IPR011055">
    <property type="entry name" value="Dup_hybrid_motif"/>
</dbReference>
<dbReference type="PATRIC" id="fig|1736674.3.peg.2224"/>
<keyword evidence="5" id="KW-1185">Reference proteome</keyword>
<organism evidence="4 5">
    <name type="scientific">Pseudalgibacter alginicilyticus</name>
    <dbReference type="NCBI Taxonomy" id="1736674"/>
    <lineage>
        <taxon>Bacteria</taxon>
        <taxon>Pseudomonadati</taxon>
        <taxon>Bacteroidota</taxon>
        <taxon>Flavobacteriia</taxon>
        <taxon>Flavobacteriales</taxon>
        <taxon>Flavobacteriaceae</taxon>
        <taxon>Pseudalgibacter</taxon>
    </lineage>
</organism>
<dbReference type="EMBL" id="CP012898">
    <property type="protein sequence ID" value="ALJ05591.1"/>
    <property type="molecule type" value="Genomic_DNA"/>
</dbReference>
<gene>
    <name evidence="4" type="ORF">APS56_10850</name>
</gene>
<dbReference type="PANTHER" id="PTHR21666:SF289">
    <property type="entry name" value="L-ALA--D-GLU ENDOPEPTIDASE"/>
    <property type="match status" value="1"/>
</dbReference>
<evidence type="ECO:0000259" key="3">
    <source>
        <dbReference type="Pfam" id="PF01551"/>
    </source>
</evidence>
<dbReference type="RefSeq" id="WP_054727999.1">
    <property type="nucleotide sequence ID" value="NZ_CP012898.1"/>
</dbReference>
<dbReference type="GO" id="GO:0004222">
    <property type="term" value="F:metalloendopeptidase activity"/>
    <property type="evidence" value="ECO:0007669"/>
    <property type="project" value="TreeGrafter"/>
</dbReference>
<protein>
    <submittedName>
        <fullName evidence="4">Peptidase M23</fullName>
    </submittedName>
</protein>
<evidence type="ECO:0000313" key="5">
    <source>
        <dbReference type="Proteomes" id="UP000057981"/>
    </source>
</evidence>
<dbReference type="InterPro" id="IPR016047">
    <property type="entry name" value="M23ase_b-sheet_dom"/>
</dbReference>
<dbReference type="OrthoDB" id="9814377at2"/>
<dbReference type="PANTHER" id="PTHR21666">
    <property type="entry name" value="PEPTIDASE-RELATED"/>
    <property type="match status" value="1"/>
</dbReference>
<feature type="domain" description="M23ase beta-sheet core" evidence="3">
    <location>
        <begin position="187"/>
        <end position="282"/>
    </location>
</feature>
<keyword evidence="2" id="KW-0472">Membrane</keyword>
<dbReference type="KEGG" id="ahz:APS56_10850"/>
<evidence type="ECO:0000256" key="1">
    <source>
        <dbReference type="ARBA" id="ARBA00022729"/>
    </source>
</evidence>
<reference evidence="4 5" key="1">
    <citation type="submission" date="2015-10" db="EMBL/GenBank/DDBJ databases">
        <authorList>
            <person name="Gilbert D.G."/>
        </authorList>
    </citation>
    <scope>NUCLEOTIDE SEQUENCE [LARGE SCALE GENOMIC DNA]</scope>
    <source>
        <strain evidence="5">HZ-22</strain>
    </source>
</reference>
<feature type="transmembrane region" description="Helical" evidence="2">
    <location>
        <begin position="40"/>
        <end position="61"/>
    </location>
</feature>
<keyword evidence="2" id="KW-0812">Transmembrane</keyword>